<dbReference type="InterPro" id="IPR007077">
    <property type="entry name" value="TfoX_C"/>
</dbReference>
<reference evidence="3" key="1">
    <citation type="journal article" date="2019" name="Int. J. Syst. Evol. Microbiol.">
        <title>The Global Catalogue of Microorganisms (GCM) 10K type strain sequencing project: providing services to taxonomists for standard genome sequencing and annotation.</title>
        <authorList>
            <consortium name="The Broad Institute Genomics Platform"/>
            <consortium name="The Broad Institute Genome Sequencing Center for Infectious Disease"/>
            <person name="Wu L."/>
            <person name="Ma J."/>
        </authorList>
    </citation>
    <scope>NUCLEOTIDE SEQUENCE [LARGE SCALE GENOMIC DNA]</scope>
    <source>
        <strain evidence="3">Q85</strain>
    </source>
</reference>
<dbReference type="PANTHER" id="PTHR36121:SF1">
    <property type="entry name" value="PROTEIN SXY"/>
    <property type="match status" value="1"/>
</dbReference>
<dbReference type="Proteomes" id="UP001597283">
    <property type="component" value="Unassembled WGS sequence"/>
</dbReference>
<gene>
    <name evidence="2" type="ORF">ACFSC3_02090</name>
</gene>
<sequence>MTIFRCDIERLVALKNIAAKSAGWMVDVGVDTPERLAELGAVETYCRMKAAYPRDVSLCAVWALQGAIDGVASVHLDAEVKQALKNAVADRMEHRES</sequence>
<dbReference type="Gene3D" id="1.10.150.20">
    <property type="entry name" value="5' to 3' exonuclease, C-terminal subdomain"/>
    <property type="match status" value="1"/>
</dbReference>
<comment type="caution">
    <text evidence="2">The sequence shown here is derived from an EMBL/GenBank/DDBJ whole genome shotgun (WGS) entry which is preliminary data.</text>
</comment>
<dbReference type="Pfam" id="PF04994">
    <property type="entry name" value="TfoX_C"/>
    <property type="match status" value="1"/>
</dbReference>
<name>A0ABW4N9F4_9SPHN</name>
<dbReference type="PANTHER" id="PTHR36121">
    <property type="entry name" value="PROTEIN SXY"/>
    <property type="match status" value="1"/>
</dbReference>
<dbReference type="InterPro" id="IPR047525">
    <property type="entry name" value="TfoX-like"/>
</dbReference>
<evidence type="ECO:0000313" key="2">
    <source>
        <dbReference type="EMBL" id="MFD1786353.1"/>
    </source>
</evidence>
<accession>A0ABW4N9F4</accession>
<proteinExistence type="predicted"/>
<dbReference type="EMBL" id="JBHUFC010000001">
    <property type="protein sequence ID" value="MFD1786353.1"/>
    <property type="molecule type" value="Genomic_DNA"/>
</dbReference>
<protein>
    <submittedName>
        <fullName evidence="2">TfoX/Sxy family DNA transformation protein</fullName>
    </submittedName>
</protein>
<evidence type="ECO:0000313" key="3">
    <source>
        <dbReference type="Proteomes" id="UP001597283"/>
    </source>
</evidence>
<organism evidence="2 3">
    <name type="scientific">Sphingomonas floccifaciens</name>
    <dbReference type="NCBI Taxonomy" id="1844115"/>
    <lineage>
        <taxon>Bacteria</taxon>
        <taxon>Pseudomonadati</taxon>
        <taxon>Pseudomonadota</taxon>
        <taxon>Alphaproteobacteria</taxon>
        <taxon>Sphingomonadales</taxon>
        <taxon>Sphingomonadaceae</taxon>
        <taxon>Sphingomonas</taxon>
    </lineage>
</organism>
<dbReference type="RefSeq" id="WP_380938245.1">
    <property type="nucleotide sequence ID" value="NZ_JBHUFC010000001.1"/>
</dbReference>
<evidence type="ECO:0000259" key="1">
    <source>
        <dbReference type="Pfam" id="PF04994"/>
    </source>
</evidence>
<feature type="domain" description="TfoX C-terminal" evidence="1">
    <location>
        <begin position="9"/>
        <end position="87"/>
    </location>
</feature>
<keyword evidence="3" id="KW-1185">Reference proteome</keyword>